<name>A0A0E9TZF3_ANGAN</name>
<sequence>MFERGCGKIRRHYRSFRCLSDTMHINRNAMAFVYSPTVYPLII</sequence>
<dbReference type="AlphaFoldDB" id="A0A0E9TZF3"/>
<evidence type="ECO:0000313" key="1">
    <source>
        <dbReference type="EMBL" id="JAH58852.1"/>
    </source>
</evidence>
<reference evidence="1" key="2">
    <citation type="journal article" date="2015" name="Fish Shellfish Immunol.">
        <title>Early steps in the European eel (Anguilla anguilla)-Vibrio vulnificus interaction in the gills: Role of the RtxA13 toxin.</title>
        <authorList>
            <person name="Callol A."/>
            <person name="Pajuelo D."/>
            <person name="Ebbesson L."/>
            <person name="Teles M."/>
            <person name="MacKenzie S."/>
            <person name="Amaro C."/>
        </authorList>
    </citation>
    <scope>NUCLEOTIDE SEQUENCE</scope>
</reference>
<accession>A0A0E9TZF3</accession>
<protein>
    <submittedName>
        <fullName evidence="1">Uncharacterized protein</fullName>
    </submittedName>
</protein>
<proteinExistence type="predicted"/>
<organism evidence="1">
    <name type="scientific">Anguilla anguilla</name>
    <name type="common">European freshwater eel</name>
    <name type="synonym">Muraena anguilla</name>
    <dbReference type="NCBI Taxonomy" id="7936"/>
    <lineage>
        <taxon>Eukaryota</taxon>
        <taxon>Metazoa</taxon>
        <taxon>Chordata</taxon>
        <taxon>Craniata</taxon>
        <taxon>Vertebrata</taxon>
        <taxon>Euteleostomi</taxon>
        <taxon>Actinopterygii</taxon>
        <taxon>Neopterygii</taxon>
        <taxon>Teleostei</taxon>
        <taxon>Anguilliformes</taxon>
        <taxon>Anguillidae</taxon>
        <taxon>Anguilla</taxon>
    </lineage>
</organism>
<reference evidence="1" key="1">
    <citation type="submission" date="2014-11" db="EMBL/GenBank/DDBJ databases">
        <authorList>
            <person name="Amaro Gonzalez C."/>
        </authorList>
    </citation>
    <scope>NUCLEOTIDE SEQUENCE</scope>
</reference>
<dbReference type="EMBL" id="GBXM01049725">
    <property type="protein sequence ID" value="JAH58852.1"/>
    <property type="molecule type" value="Transcribed_RNA"/>
</dbReference>